<accession>A0A0D0RV01</accession>
<reference evidence="1 2" key="1">
    <citation type="submission" date="2015-01" db="EMBL/GenBank/DDBJ databases">
        <title>Genome sequence of the beneficial rhizobacterium Pseudomonas fluorescens 2-79.</title>
        <authorList>
            <person name="Thuermer A."/>
            <person name="Daniel R."/>
        </authorList>
    </citation>
    <scope>NUCLEOTIDE SEQUENCE [LARGE SCALE GENOMIC DNA]</scope>
    <source>
        <strain evidence="1 2">2-79</strain>
    </source>
</reference>
<dbReference type="RefSeq" id="WP_043047336.1">
    <property type="nucleotide sequence ID" value="NZ_JXCQ01000007.1"/>
</dbReference>
<proteinExistence type="predicted"/>
<sequence length="61" mass="7337">MLDRTNADVHYVEMAASTRYELSHIERRLIGFYRQLSQRDQEQLRRLTEALVRNPDQSDED</sequence>
<comment type="caution">
    <text evidence="1">The sequence shown here is derived from an EMBL/GenBank/DDBJ whole genome shotgun (WGS) entry which is preliminary data.</text>
</comment>
<protein>
    <submittedName>
        <fullName evidence="1">Uncharacterized protein</fullName>
    </submittedName>
</protein>
<name>A0A0D0RV01_PSEFL</name>
<dbReference type="Proteomes" id="UP000032210">
    <property type="component" value="Unassembled WGS sequence"/>
</dbReference>
<gene>
    <name evidence="1" type="ORF">PFLU3_12060</name>
</gene>
<dbReference type="EMBL" id="JXCQ01000007">
    <property type="protein sequence ID" value="KIR23422.1"/>
    <property type="molecule type" value="Genomic_DNA"/>
</dbReference>
<evidence type="ECO:0000313" key="1">
    <source>
        <dbReference type="EMBL" id="KIR23422.1"/>
    </source>
</evidence>
<evidence type="ECO:0000313" key="2">
    <source>
        <dbReference type="Proteomes" id="UP000032210"/>
    </source>
</evidence>
<organism evidence="1 2">
    <name type="scientific">Pseudomonas fluorescens</name>
    <dbReference type="NCBI Taxonomy" id="294"/>
    <lineage>
        <taxon>Bacteria</taxon>
        <taxon>Pseudomonadati</taxon>
        <taxon>Pseudomonadota</taxon>
        <taxon>Gammaproteobacteria</taxon>
        <taxon>Pseudomonadales</taxon>
        <taxon>Pseudomonadaceae</taxon>
        <taxon>Pseudomonas</taxon>
    </lineage>
</organism>
<dbReference type="AlphaFoldDB" id="A0A0D0RV01"/>
<dbReference type="PATRIC" id="fig|294.125.peg.1240"/>